<evidence type="ECO:0000256" key="1">
    <source>
        <dbReference type="SAM" id="MobiDB-lite"/>
    </source>
</evidence>
<keyword evidence="4" id="KW-1185">Reference proteome</keyword>
<dbReference type="InterPro" id="IPR020941">
    <property type="entry name" value="SUFU-like_domain"/>
</dbReference>
<dbReference type="Proteomes" id="UP001151002">
    <property type="component" value="Unassembled WGS sequence"/>
</dbReference>
<evidence type="ECO:0000313" key="4">
    <source>
        <dbReference type="Proteomes" id="UP001151002"/>
    </source>
</evidence>
<name>A0ABT4B3A7_9ACTN</name>
<proteinExistence type="predicted"/>
<gene>
    <name evidence="3" type="ORF">OWR29_23540</name>
</gene>
<dbReference type="PANTHER" id="PTHR10928:SF2">
    <property type="entry name" value="SUPPRESSOR OF FUSED HOMOLOG"/>
    <property type="match status" value="1"/>
</dbReference>
<dbReference type="Pfam" id="PF05076">
    <property type="entry name" value="SUFU"/>
    <property type="match status" value="1"/>
</dbReference>
<evidence type="ECO:0000313" key="3">
    <source>
        <dbReference type="EMBL" id="MCY1140981.1"/>
    </source>
</evidence>
<protein>
    <submittedName>
        <fullName evidence="3">Suppressor of fused domain protein</fullName>
    </submittedName>
</protein>
<dbReference type="PANTHER" id="PTHR10928">
    <property type="entry name" value="SUPPRESSOR OF FUSED"/>
    <property type="match status" value="1"/>
</dbReference>
<dbReference type="EMBL" id="JAPNTZ010000008">
    <property type="protein sequence ID" value="MCY1140981.1"/>
    <property type="molecule type" value="Genomic_DNA"/>
</dbReference>
<dbReference type="RefSeq" id="WP_267565352.1">
    <property type="nucleotide sequence ID" value="NZ_JAPNTZ010000008.1"/>
</dbReference>
<dbReference type="SUPFAM" id="SSF103359">
    <property type="entry name" value="Suppressor of Fused, N-terminal domain"/>
    <property type="match status" value="1"/>
</dbReference>
<sequence length="304" mass="32654">MPSRSAPAHVTLSALGGADPLDGVSFYAREEPVPHWHLVGYGMSDLYEKETSGWGFEFTFRVARAEHETEPPMWAANLLQNLARYVYSSGNWFEPGHHMNANGPIRQGYETAVTALAFVEDPELGTIDTPNGGLRFLQVVGLTADEYEAARRWNTNGVLGLLSARQPLLITDLNRPSATDDPEGQAATEEGRTRDGSSTGWLLVGGFTCASSPAGTVRLTIKEITAKMVSEAVSDRLPYGRSLLLESGEHKVLLNSADTPAVRRPDEGPIELDLPAPAVAALIEATAVGSHQLPGAPDVLDDIV</sequence>
<dbReference type="InterPro" id="IPR007768">
    <property type="entry name" value="Suppressor_of_fused"/>
</dbReference>
<accession>A0ABT4B3A7</accession>
<feature type="region of interest" description="Disordered" evidence="1">
    <location>
        <begin position="173"/>
        <end position="198"/>
    </location>
</feature>
<dbReference type="InterPro" id="IPR037181">
    <property type="entry name" value="SUFU_N"/>
</dbReference>
<feature type="domain" description="Suppressor of fused-like" evidence="2">
    <location>
        <begin position="17"/>
        <end position="176"/>
    </location>
</feature>
<organism evidence="3 4">
    <name type="scientific">Paractinoplanes pyxinae</name>
    <dbReference type="NCBI Taxonomy" id="2997416"/>
    <lineage>
        <taxon>Bacteria</taxon>
        <taxon>Bacillati</taxon>
        <taxon>Actinomycetota</taxon>
        <taxon>Actinomycetes</taxon>
        <taxon>Micromonosporales</taxon>
        <taxon>Micromonosporaceae</taxon>
        <taxon>Paractinoplanes</taxon>
    </lineage>
</organism>
<evidence type="ECO:0000259" key="2">
    <source>
        <dbReference type="Pfam" id="PF05076"/>
    </source>
</evidence>
<reference evidence="3" key="1">
    <citation type="submission" date="2022-11" db="EMBL/GenBank/DDBJ databases">
        <authorList>
            <person name="Somphong A."/>
            <person name="Phongsopitanun W."/>
        </authorList>
    </citation>
    <scope>NUCLEOTIDE SEQUENCE</scope>
    <source>
        <strain evidence="3">Pm04-4</strain>
    </source>
</reference>
<comment type="caution">
    <text evidence="3">The sequence shown here is derived from an EMBL/GenBank/DDBJ whole genome shotgun (WGS) entry which is preliminary data.</text>
</comment>